<keyword evidence="3" id="KW-1185">Reference proteome</keyword>
<dbReference type="SUPFAM" id="SSF47473">
    <property type="entry name" value="EF-hand"/>
    <property type="match status" value="1"/>
</dbReference>
<proteinExistence type="predicted"/>
<dbReference type="InterPro" id="IPR018247">
    <property type="entry name" value="EF_Hand_1_Ca_BS"/>
</dbReference>
<reference evidence="2 3" key="1">
    <citation type="submission" date="2016-04" db="EMBL/GenBank/DDBJ databases">
        <title>The genome of Intoshia linei affirms orthonectids as highly simplified spiralians.</title>
        <authorList>
            <person name="Mikhailov K.V."/>
            <person name="Slusarev G.S."/>
            <person name="Nikitin M.A."/>
            <person name="Logacheva M.D."/>
            <person name="Penin A."/>
            <person name="Aleoshin V."/>
            <person name="Panchin Y.V."/>
        </authorList>
    </citation>
    <scope>NUCLEOTIDE SEQUENCE [LARGE SCALE GENOMIC DNA]</scope>
    <source>
        <strain evidence="2">Intl2013</strain>
        <tissue evidence="2">Whole animal</tissue>
    </source>
</reference>
<organism evidence="2 3">
    <name type="scientific">Intoshia linei</name>
    <dbReference type="NCBI Taxonomy" id="1819745"/>
    <lineage>
        <taxon>Eukaryota</taxon>
        <taxon>Metazoa</taxon>
        <taxon>Spiralia</taxon>
        <taxon>Lophotrochozoa</taxon>
        <taxon>Mesozoa</taxon>
        <taxon>Orthonectida</taxon>
        <taxon>Rhopaluridae</taxon>
        <taxon>Intoshia</taxon>
    </lineage>
</organism>
<dbReference type="Gene3D" id="1.10.238.10">
    <property type="entry name" value="EF-hand"/>
    <property type="match status" value="1"/>
</dbReference>
<dbReference type="AlphaFoldDB" id="A0A177AV22"/>
<evidence type="ECO:0000313" key="2">
    <source>
        <dbReference type="EMBL" id="OAF65064.1"/>
    </source>
</evidence>
<dbReference type="EMBL" id="LWCA01001465">
    <property type="protein sequence ID" value="OAF65064.1"/>
    <property type="molecule type" value="Genomic_DNA"/>
</dbReference>
<gene>
    <name evidence="2" type="ORF">A3Q56_07210</name>
</gene>
<evidence type="ECO:0008006" key="4">
    <source>
        <dbReference type="Google" id="ProtNLM"/>
    </source>
</evidence>
<dbReference type="InterPro" id="IPR011992">
    <property type="entry name" value="EF-hand-dom_pair"/>
</dbReference>
<feature type="non-terminal residue" evidence="2">
    <location>
        <position position="1"/>
    </location>
</feature>
<evidence type="ECO:0000256" key="1">
    <source>
        <dbReference type="ARBA" id="ARBA00022837"/>
    </source>
</evidence>
<dbReference type="PROSITE" id="PS00018">
    <property type="entry name" value="EF_HAND_1"/>
    <property type="match status" value="1"/>
</dbReference>
<name>A0A177AV22_9BILA</name>
<evidence type="ECO:0000313" key="3">
    <source>
        <dbReference type="Proteomes" id="UP000078046"/>
    </source>
</evidence>
<dbReference type="Proteomes" id="UP000078046">
    <property type="component" value="Unassembled WGS sequence"/>
</dbReference>
<protein>
    <recommendedName>
        <fullName evidence="4">EF-hand domain-containing protein</fullName>
    </recommendedName>
</protein>
<keyword evidence="1" id="KW-0106">Calcium</keyword>
<accession>A0A177AV22</accession>
<comment type="caution">
    <text evidence="2">The sequence shown here is derived from an EMBL/GenBank/DDBJ whole genome shotgun (WGS) entry which is preliminary data.</text>
</comment>
<sequence length="139" mass="15826">LKLAYEFEAKKDIDFCQTNQLNEILKKLDVNVNLDKVETYKKNLDSSDSGVIDFTSFISMMTIFALDNINGDGIKTAIKTLNCGTDEISLPVSKLIEKMSLYYKEDEIATMKQLLSDCDLSNSNQISIRELKKKLTKFH</sequence>